<evidence type="ECO:0000313" key="1">
    <source>
        <dbReference type="EMBL" id="KAJ1678805.1"/>
    </source>
</evidence>
<evidence type="ECO:0000313" key="2">
    <source>
        <dbReference type="Proteomes" id="UP001145114"/>
    </source>
</evidence>
<accession>A0ACC1HTY0</accession>
<reference evidence="1" key="1">
    <citation type="submission" date="2022-06" db="EMBL/GenBank/DDBJ databases">
        <title>Phylogenomic reconstructions and comparative analyses of Kickxellomycotina fungi.</title>
        <authorList>
            <person name="Reynolds N.K."/>
            <person name="Stajich J.E."/>
            <person name="Barry K."/>
            <person name="Grigoriev I.V."/>
            <person name="Crous P."/>
            <person name="Smith M.E."/>
        </authorList>
    </citation>
    <scope>NUCLEOTIDE SEQUENCE</scope>
    <source>
        <strain evidence="1">RSA 2271</strain>
    </source>
</reference>
<name>A0ACC1HTY0_9FUNG</name>
<dbReference type="Proteomes" id="UP001145114">
    <property type="component" value="Unassembled WGS sequence"/>
</dbReference>
<organism evidence="1 2">
    <name type="scientific">Spiromyces aspiralis</name>
    <dbReference type="NCBI Taxonomy" id="68401"/>
    <lineage>
        <taxon>Eukaryota</taxon>
        <taxon>Fungi</taxon>
        <taxon>Fungi incertae sedis</taxon>
        <taxon>Zoopagomycota</taxon>
        <taxon>Kickxellomycotina</taxon>
        <taxon>Kickxellomycetes</taxon>
        <taxon>Kickxellales</taxon>
        <taxon>Kickxellaceae</taxon>
        <taxon>Spiromyces</taxon>
    </lineage>
</organism>
<comment type="caution">
    <text evidence="1">The sequence shown here is derived from an EMBL/GenBank/DDBJ whole genome shotgun (WGS) entry which is preliminary data.</text>
</comment>
<protein>
    <submittedName>
        <fullName evidence="1">Uncharacterized protein</fullName>
    </submittedName>
</protein>
<keyword evidence="2" id="KW-1185">Reference proteome</keyword>
<proteinExistence type="predicted"/>
<dbReference type="EMBL" id="JAMZIH010000842">
    <property type="protein sequence ID" value="KAJ1678805.1"/>
    <property type="molecule type" value="Genomic_DNA"/>
</dbReference>
<sequence length="348" mass="38548">MSKIASKLSKSGVANQVSKLVTAHRKREGGGFIVRRSFPGHHIDMVDPFLMIDHLGPVEYGPGEAIGAPDHPHRGFETVTYIIEGEWQHKDSQGNSGNLKTGDVQWMSAASGVVHSEMPSERMYKEGGRFHGFQIWVNLPARAKMSRPKYQDVDSKDIPYAYSKDGLTSIKVIAGKAEGVLSTISTHTPIYMFDLRMKPGAEPYLLRIPREMNAVIYNYDTQDLLVGIEERVVGESQLARLDLSVSGIKGTAAGEPGKAEEEDDDSNMQVVPLRLPEGANKPAGILVLAGVPLNEEVARYGPFVMNTDEELYKAIRDFQTGQFGKIDGEEERYRQTQEARKKDSSKQL</sequence>
<gene>
    <name evidence="1" type="ORF">EV182_003321</name>
</gene>